<dbReference type="Proteomes" id="UP000248882">
    <property type="component" value="Unassembled WGS sequence"/>
</dbReference>
<gene>
    <name evidence="2" type="ORF">LV85_04136</name>
</gene>
<evidence type="ECO:0000313" key="3">
    <source>
        <dbReference type="Proteomes" id="UP000248882"/>
    </source>
</evidence>
<comment type="caution">
    <text evidence="2">The sequence shown here is derived from an EMBL/GenBank/DDBJ whole genome shotgun (WGS) entry which is preliminary data.</text>
</comment>
<sequence>GTTSDPLSYTEQGSYTIVWTYDDGNGNISTQNQMVIVEDSTAPILSLHNIAVQLDDSGNASITISDIEDGTTDNCTAFEDLVFELSQSAFSCGDIGEVMVGVKVWDLVGNPSESTVDITVLEPQNPMTTEINSSVPKNSNDKVVIFSNAPASLGLPNSTTLTASNIPESYSGLSYQWSVKYSEGENFGNVPGGNSATLNVSSSGDFVATYKVVVISDSGCITEEIISVISVEAACDKGGANKVQVCHLPGGNFSKRKTICVNVNAVDALLANSPGSFLGNCNISYRMEAEPELIILPWNTSIEVVNDKINKEAEDWFGQRKIKLNISSSSFDPIKSGIYEFEVELNGSEEFSLEEPIIVQVLVSDKQKALGIELSSMSIPYQAISGDIIATLSTNDLEDNVHSYRIDENPNLEVFGDKLIWRGSGNPQAQIVVTIFSTDRAGQVISREVTFTREIPFGDFILYPNPANQETNILVKLDQPAKVGLRVYNAVGRMVISDEFTREKTFTQRIDLINLSPGMYTVQLQLGELVITKRLIKM</sequence>
<dbReference type="OrthoDB" id="818293at2"/>
<feature type="non-terminal residue" evidence="2">
    <location>
        <position position="1"/>
    </location>
</feature>
<evidence type="ECO:0000259" key="1">
    <source>
        <dbReference type="Pfam" id="PF18962"/>
    </source>
</evidence>
<proteinExistence type="predicted"/>
<organism evidence="2 3">
    <name type="scientific">Algoriphagus chordae</name>
    <dbReference type="NCBI Taxonomy" id="237019"/>
    <lineage>
        <taxon>Bacteria</taxon>
        <taxon>Pseudomonadati</taxon>
        <taxon>Bacteroidota</taxon>
        <taxon>Cytophagia</taxon>
        <taxon>Cytophagales</taxon>
        <taxon>Cyclobacteriaceae</taxon>
        <taxon>Algoriphagus</taxon>
    </lineage>
</organism>
<name>A0A2W7S8J6_9BACT</name>
<dbReference type="InterPro" id="IPR026444">
    <property type="entry name" value="Secre_tail"/>
</dbReference>
<reference evidence="2 3" key="1">
    <citation type="submission" date="2018-06" db="EMBL/GenBank/DDBJ databases">
        <title>Genomic Encyclopedia of Archaeal and Bacterial Type Strains, Phase II (KMG-II): from individual species to whole genera.</title>
        <authorList>
            <person name="Goeker M."/>
        </authorList>
    </citation>
    <scope>NUCLEOTIDE SEQUENCE [LARGE SCALE GENOMIC DNA]</scope>
    <source>
        <strain evidence="2 3">DSM 19830</strain>
    </source>
</reference>
<dbReference type="EMBL" id="QKZT01000028">
    <property type="protein sequence ID" value="PZX46912.1"/>
    <property type="molecule type" value="Genomic_DNA"/>
</dbReference>
<dbReference type="AlphaFoldDB" id="A0A2W7S8J6"/>
<dbReference type="RefSeq" id="WP_146260516.1">
    <property type="nucleotide sequence ID" value="NZ_QKZT01000028.1"/>
</dbReference>
<evidence type="ECO:0000313" key="2">
    <source>
        <dbReference type="EMBL" id="PZX46912.1"/>
    </source>
</evidence>
<feature type="domain" description="Secretion system C-terminal sorting" evidence="1">
    <location>
        <begin position="462"/>
        <end position="536"/>
    </location>
</feature>
<accession>A0A2W7S8J6</accession>
<protein>
    <submittedName>
        <fullName evidence="2">Putative secreted protein (Por secretion system target)</fullName>
    </submittedName>
</protein>
<dbReference type="Pfam" id="PF18962">
    <property type="entry name" value="Por_Secre_tail"/>
    <property type="match status" value="1"/>
</dbReference>
<keyword evidence="3" id="KW-1185">Reference proteome</keyword>
<dbReference type="NCBIfam" id="TIGR04183">
    <property type="entry name" value="Por_Secre_tail"/>
    <property type="match status" value="1"/>
</dbReference>